<accession>A0A5B7DE03</accession>
<comment type="caution">
    <text evidence="1">The sequence shown here is derived from an EMBL/GenBank/DDBJ whole genome shotgun (WGS) entry which is preliminary data.</text>
</comment>
<evidence type="ECO:0000313" key="1">
    <source>
        <dbReference type="EMBL" id="MPC19570.1"/>
    </source>
</evidence>
<gene>
    <name evidence="1" type="ORF">E2C01_012488</name>
</gene>
<keyword evidence="2" id="KW-1185">Reference proteome</keyword>
<proteinExistence type="predicted"/>
<organism evidence="1 2">
    <name type="scientific">Portunus trituberculatus</name>
    <name type="common">Swimming crab</name>
    <name type="synonym">Neptunus trituberculatus</name>
    <dbReference type="NCBI Taxonomy" id="210409"/>
    <lineage>
        <taxon>Eukaryota</taxon>
        <taxon>Metazoa</taxon>
        <taxon>Ecdysozoa</taxon>
        <taxon>Arthropoda</taxon>
        <taxon>Crustacea</taxon>
        <taxon>Multicrustacea</taxon>
        <taxon>Malacostraca</taxon>
        <taxon>Eumalacostraca</taxon>
        <taxon>Eucarida</taxon>
        <taxon>Decapoda</taxon>
        <taxon>Pleocyemata</taxon>
        <taxon>Brachyura</taxon>
        <taxon>Eubrachyura</taxon>
        <taxon>Portunoidea</taxon>
        <taxon>Portunidae</taxon>
        <taxon>Portuninae</taxon>
        <taxon>Portunus</taxon>
    </lineage>
</organism>
<dbReference type="EMBL" id="VSRR010000781">
    <property type="protein sequence ID" value="MPC19570.1"/>
    <property type="molecule type" value="Genomic_DNA"/>
</dbReference>
<dbReference type="Proteomes" id="UP000324222">
    <property type="component" value="Unassembled WGS sequence"/>
</dbReference>
<protein>
    <submittedName>
        <fullName evidence="1">Uncharacterized protein</fullName>
    </submittedName>
</protein>
<dbReference type="AlphaFoldDB" id="A0A5B7DE03"/>
<evidence type="ECO:0000313" key="2">
    <source>
        <dbReference type="Proteomes" id="UP000324222"/>
    </source>
</evidence>
<reference evidence="1 2" key="1">
    <citation type="submission" date="2019-05" db="EMBL/GenBank/DDBJ databases">
        <title>Another draft genome of Portunus trituberculatus and its Hox gene families provides insights of decapod evolution.</title>
        <authorList>
            <person name="Jeong J.-H."/>
            <person name="Song I."/>
            <person name="Kim S."/>
            <person name="Choi T."/>
            <person name="Kim D."/>
            <person name="Ryu S."/>
            <person name="Kim W."/>
        </authorList>
    </citation>
    <scope>NUCLEOTIDE SEQUENCE [LARGE SCALE GENOMIC DNA]</scope>
    <source>
        <tissue evidence="1">Muscle</tissue>
    </source>
</reference>
<sequence length="94" mass="10633">MIVHFHLCKATNENETRIIARVHPEVVPLTHSLGAGCIRYNSAFLGTYMFTEVVQYNRVCITDSSSSINRNTTTSLLRDQLDIVKCDTVGLRYL</sequence>
<name>A0A5B7DE03_PORTR</name>